<keyword evidence="2" id="KW-1133">Transmembrane helix</keyword>
<feature type="compositionally biased region" description="Basic and acidic residues" evidence="1">
    <location>
        <begin position="325"/>
        <end position="334"/>
    </location>
</feature>
<reference evidence="3" key="1">
    <citation type="submission" date="2023-01" db="EMBL/GenBank/DDBJ databases">
        <authorList>
            <person name="Van Ghelder C."/>
            <person name="Rancurel C."/>
        </authorList>
    </citation>
    <scope>NUCLEOTIDE SEQUENCE</scope>
    <source>
        <strain evidence="3">CNCM I-4278</strain>
    </source>
</reference>
<organism evidence="3 4">
    <name type="scientific">Periconia digitata</name>
    <dbReference type="NCBI Taxonomy" id="1303443"/>
    <lineage>
        <taxon>Eukaryota</taxon>
        <taxon>Fungi</taxon>
        <taxon>Dikarya</taxon>
        <taxon>Ascomycota</taxon>
        <taxon>Pezizomycotina</taxon>
        <taxon>Dothideomycetes</taxon>
        <taxon>Pleosporomycetidae</taxon>
        <taxon>Pleosporales</taxon>
        <taxon>Massarineae</taxon>
        <taxon>Periconiaceae</taxon>
        <taxon>Periconia</taxon>
    </lineage>
</organism>
<feature type="compositionally biased region" description="Gly residues" evidence="1">
    <location>
        <begin position="419"/>
        <end position="428"/>
    </location>
</feature>
<keyword evidence="2" id="KW-0472">Membrane</keyword>
<dbReference type="Proteomes" id="UP001152607">
    <property type="component" value="Unassembled WGS sequence"/>
</dbReference>
<evidence type="ECO:0000256" key="2">
    <source>
        <dbReference type="SAM" id="Phobius"/>
    </source>
</evidence>
<comment type="caution">
    <text evidence="3">The sequence shown here is derived from an EMBL/GenBank/DDBJ whole genome shotgun (WGS) entry which is preliminary data.</text>
</comment>
<feature type="transmembrane region" description="Helical" evidence="2">
    <location>
        <begin position="296"/>
        <end position="318"/>
    </location>
</feature>
<proteinExistence type="predicted"/>
<evidence type="ECO:0000313" key="3">
    <source>
        <dbReference type="EMBL" id="CAI6333584.1"/>
    </source>
</evidence>
<feature type="region of interest" description="Disordered" evidence="1">
    <location>
        <begin position="258"/>
        <end position="287"/>
    </location>
</feature>
<feature type="compositionally biased region" description="Basic and acidic residues" evidence="1">
    <location>
        <begin position="395"/>
        <end position="406"/>
    </location>
</feature>
<accession>A0A9W4UDX5</accession>
<dbReference type="AlphaFoldDB" id="A0A9W4UDX5"/>
<feature type="region of interest" description="Disordered" evidence="1">
    <location>
        <begin position="395"/>
        <end position="465"/>
    </location>
</feature>
<name>A0A9W4UDX5_9PLEO</name>
<dbReference type="EMBL" id="CAOQHR010000004">
    <property type="protein sequence ID" value="CAI6333584.1"/>
    <property type="molecule type" value="Genomic_DNA"/>
</dbReference>
<sequence>MPIIVPTIPPGGKSPEWNLSDYSHSDVFTVYHTTPFSTLEYEVPSLTTAFTAPTGCAERWLVRGKPWGPATFDGTKINTVWDIYRGGSLNQEVPDPWYDACQPYAQASAIYSPGMCPDGQTVAEITEHQTKVSTGIDSYWQASCCPSGMGFGKVKHARCQKTYATSTMAYYPITSEVSGKSGSSSTFYETTITKTVGSQNDKPVIETSTQTSVTGLAAGYAIQDPVVVAWQKQDLDLFPRDYASSLASQIKIPYTATGTQAAPAPTSDIPGPTNSPPSSSQTATPSSSELSFPAKVGVIVGSVAGLLVLSTVLICILLRQRQRRRQDQQHHDATSRTAPYPSYSPYDDNRDTTDTTSAGFLSKWWRTRGTDGNGAGILGASHARRQMLSCSTERLELEASSKKPAVELDSPAPSPGLVGEKGGGANGHHGGDAAAAAWAHRVSVQELSGESAKPASPLGVDARRR</sequence>
<gene>
    <name evidence="3" type="ORF">PDIGIT_LOCUS6631</name>
</gene>
<keyword evidence="4" id="KW-1185">Reference proteome</keyword>
<dbReference type="OrthoDB" id="4770059at2759"/>
<feature type="region of interest" description="Disordered" evidence="1">
    <location>
        <begin position="323"/>
        <end position="355"/>
    </location>
</feature>
<evidence type="ECO:0000313" key="4">
    <source>
        <dbReference type="Proteomes" id="UP001152607"/>
    </source>
</evidence>
<protein>
    <submittedName>
        <fullName evidence="3">Uncharacterized protein</fullName>
    </submittedName>
</protein>
<keyword evidence="2" id="KW-0812">Transmembrane</keyword>
<evidence type="ECO:0000256" key="1">
    <source>
        <dbReference type="SAM" id="MobiDB-lite"/>
    </source>
</evidence>